<organism evidence="1 2">
    <name type="scientific">Plectonema radiosum NIES-515</name>
    <dbReference type="NCBI Taxonomy" id="2986073"/>
    <lineage>
        <taxon>Bacteria</taxon>
        <taxon>Bacillati</taxon>
        <taxon>Cyanobacteriota</taxon>
        <taxon>Cyanophyceae</taxon>
        <taxon>Oscillatoriophycideae</taxon>
        <taxon>Oscillatoriales</taxon>
        <taxon>Microcoleaceae</taxon>
        <taxon>Plectonema</taxon>
    </lineage>
</organism>
<accession>A0ABT3B5N4</accession>
<reference evidence="1 2" key="1">
    <citation type="submission" date="2022-10" db="EMBL/GenBank/DDBJ databases">
        <title>Identification of biosynthetic pathway for the production of the potent trypsin inhibitor radiosumin.</title>
        <authorList>
            <person name="Fewer D.P."/>
            <person name="Delbaje E."/>
            <person name="Ouyang X."/>
            <person name="Agostino P.D."/>
            <person name="Wahlsten M."/>
            <person name="Jokela J."/>
            <person name="Permi P."/>
            <person name="Haapaniemi E."/>
            <person name="Koistinen H."/>
        </authorList>
    </citation>
    <scope>NUCLEOTIDE SEQUENCE [LARGE SCALE GENOMIC DNA]</scope>
    <source>
        <strain evidence="1 2">NIES-515</strain>
    </source>
</reference>
<dbReference type="RefSeq" id="WP_263748336.1">
    <property type="nucleotide sequence ID" value="NZ_JAOWRF010000353.1"/>
</dbReference>
<evidence type="ECO:0000313" key="2">
    <source>
        <dbReference type="Proteomes" id="UP001526143"/>
    </source>
</evidence>
<dbReference type="Proteomes" id="UP001526143">
    <property type="component" value="Unassembled WGS sequence"/>
</dbReference>
<dbReference type="EMBL" id="JAOWRF010000353">
    <property type="protein sequence ID" value="MCV3216677.1"/>
    <property type="molecule type" value="Genomic_DNA"/>
</dbReference>
<sequence>MTALNPATDIPSNIDSLEKLAVWVGMSLSAINLTATALEAPGYSQRVAQSGIFYVEADNKHRALIRLSVVISPDHLASANNIWTYAQPLSDAQIPSSFKTAA</sequence>
<protein>
    <submittedName>
        <fullName evidence="1">Uncharacterized protein</fullName>
    </submittedName>
</protein>
<name>A0ABT3B5N4_9CYAN</name>
<gene>
    <name evidence="1" type="ORF">OGM63_24770</name>
</gene>
<evidence type="ECO:0000313" key="1">
    <source>
        <dbReference type="EMBL" id="MCV3216677.1"/>
    </source>
</evidence>
<proteinExistence type="predicted"/>
<comment type="caution">
    <text evidence="1">The sequence shown here is derived from an EMBL/GenBank/DDBJ whole genome shotgun (WGS) entry which is preliminary data.</text>
</comment>
<keyword evidence="2" id="KW-1185">Reference proteome</keyword>